<dbReference type="InterPro" id="IPR000504">
    <property type="entry name" value="RRM_dom"/>
</dbReference>
<dbReference type="Proteomes" id="UP001212841">
    <property type="component" value="Unassembled WGS sequence"/>
</dbReference>
<feature type="compositionally biased region" description="Acidic residues" evidence="2">
    <location>
        <begin position="273"/>
        <end position="296"/>
    </location>
</feature>
<dbReference type="AlphaFoldDB" id="A0AAD5S093"/>
<feature type="compositionally biased region" description="Basic and acidic residues" evidence="2">
    <location>
        <begin position="219"/>
        <end position="234"/>
    </location>
</feature>
<feature type="region of interest" description="Disordered" evidence="2">
    <location>
        <begin position="62"/>
        <end position="112"/>
    </location>
</feature>
<feature type="compositionally biased region" description="Low complexity" evidence="2">
    <location>
        <begin position="321"/>
        <end position="356"/>
    </location>
</feature>
<feature type="domain" description="RRM" evidence="3">
    <location>
        <begin position="1"/>
        <end position="54"/>
    </location>
</feature>
<dbReference type="GO" id="GO:0003723">
    <property type="term" value="F:RNA binding"/>
    <property type="evidence" value="ECO:0007669"/>
    <property type="project" value="UniProtKB-UniRule"/>
</dbReference>
<feature type="region of interest" description="Disordered" evidence="2">
    <location>
        <begin position="206"/>
        <end position="261"/>
    </location>
</feature>
<sequence length="451" mass="50016">GEITDVKFVKRADGVFRQIAFVGYKTEKEARAALKYFNGTYVDTSKIEVEVAKAIGDSTLPRAWSRHSKGSSAHQRKLDAEEEAIRQRKERQERIRQSREETQKDLERKQNAVKNLYGADVASAEGSTNNKEDEKLKEFLEVMRPRKAAQGRTWANDDVLAAREGRDAVLNGKKMKAKAVVSAVPNRKPGGDGLLVAKTHVVFGGASDDDEYEDLPPNKAEEEEKRSGEAKNGETEGAEDEEEEESRKESVAFDSGLSDLEYMKLRMKKLDEDVTMEDAEEEAEEEDIEKEEDEPESSSAPTTTSHHATVNADRLALMGGTAPTTTSQPSATTSTRSTAPPTSTPITATPAPTFTTQLDTPPAELIADTGRLFVKNLPFSCTMEDLHKLFQKFGPLSEVHIPIDKLTKKPKGYAFILYLLPEHAVRAYTELNGSIFQGRILEILPGKEKIR</sequence>
<dbReference type="InterPro" id="IPR035979">
    <property type="entry name" value="RBD_domain_sf"/>
</dbReference>
<evidence type="ECO:0000256" key="2">
    <source>
        <dbReference type="SAM" id="MobiDB-lite"/>
    </source>
</evidence>
<feature type="domain" description="RRM" evidence="3">
    <location>
        <begin position="370"/>
        <end position="448"/>
    </location>
</feature>
<reference evidence="4" key="1">
    <citation type="submission" date="2020-05" db="EMBL/GenBank/DDBJ databases">
        <title>Phylogenomic resolution of chytrid fungi.</title>
        <authorList>
            <person name="Stajich J.E."/>
            <person name="Amses K."/>
            <person name="Simmons R."/>
            <person name="Seto K."/>
            <person name="Myers J."/>
            <person name="Bonds A."/>
            <person name="Quandt C.A."/>
            <person name="Barry K."/>
            <person name="Liu P."/>
            <person name="Grigoriev I."/>
            <person name="Longcore J.E."/>
            <person name="James T.Y."/>
        </authorList>
    </citation>
    <scope>NUCLEOTIDE SEQUENCE</scope>
    <source>
        <strain evidence="4">JEL0318</strain>
    </source>
</reference>
<keyword evidence="5" id="KW-1185">Reference proteome</keyword>
<dbReference type="EMBL" id="JADGJD010002535">
    <property type="protein sequence ID" value="KAJ3031787.1"/>
    <property type="molecule type" value="Genomic_DNA"/>
</dbReference>
<feature type="non-terminal residue" evidence="4">
    <location>
        <position position="451"/>
    </location>
</feature>
<feature type="region of interest" description="Disordered" evidence="2">
    <location>
        <begin position="273"/>
        <end position="358"/>
    </location>
</feature>
<dbReference type="PANTHER" id="PTHR48034">
    <property type="entry name" value="TRANSFORMER-2 SEX-DETERMINING PROTEIN-RELATED"/>
    <property type="match status" value="1"/>
</dbReference>
<feature type="non-terminal residue" evidence="4">
    <location>
        <position position="1"/>
    </location>
</feature>
<feature type="compositionally biased region" description="Low complexity" evidence="2">
    <location>
        <begin position="297"/>
        <end position="309"/>
    </location>
</feature>
<dbReference type="PROSITE" id="PS50102">
    <property type="entry name" value="RRM"/>
    <property type="match status" value="2"/>
</dbReference>
<dbReference type="SUPFAM" id="SSF54928">
    <property type="entry name" value="RNA-binding domain, RBD"/>
    <property type="match status" value="2"/>
</dbReference>
<accession>A0AAD5S093</accession>
<dbReference type="Gene3D" id="3.30.70.330">
    <property type="match status" value="2"/>
</dbReference>
<keyword evidence="1" id="KW-0694">RNA-binding</keyword>
<proteinExistence type="predicted"/>
<dbReference type="InterPro" id="IPR012677">
    <property type="entry name" value="Nucleotide-bd_a/b_plait_sf"/>
</dbReference>
<feature type="compositionally biased region" description="Basic and acidic residues" evidence="2">
    <location>
        <begin position="76"/>
        <end position="110"/>
    </location>
</feature>
<dbReference type="Pfam" id="PF00076">
    <property type="entry name" value="RRM_1"/>
    <property type="match status" value="2"/>
</dbReference>
<dbReference type="InterPro" id="IPR050441">
    <property type="entry name" value="RBM"/>
</dbReference>
<organism evidence="4 5">
    <name type="scientific">Rhizophlyctis rosea</name>
    <dbReference type="NCBI Taxonomy" id="64517"/>
    <lineage>
        <taxon>Eukaryota</taxon>
        <taxon>Fungi</taxon>
        <taxon>Fungi incertae sedis</taxon>
        <taxon>Chytridiomycota</taxon>
        <taxon>Chytridiomycota incertae sedis</taxon>
        <taxon>Chytridiomycetes</taxon>
        <taxon>Rhizophlyctidales</taxon>
        <taxon>Rhizophlyctidaceae</taxon>
        <taxon>Rhizophlyctis</taxon>
    </lineage>
</organism>
<dbReference type="SMART" id="SM00360">
    <property type="entry name" value="RRM"/>
    <property type="match status" value="1"/>
</dbReference>
<name>A0AAD5S093_9FUNG</name>
<evidence type="ECO:0000256" key="1">
    <source>
        <dbReference type="PROSITE-ProRule" id="PRU00176"/>
    </source>
</evidence>
<evidence type="ECO:0000313" key="5">
    <source>
        <dbReference type="Proteomes" id="UP001212841"/>
    </source>
</evidence>
<comment type="caution">
    <text evidence="4">The sequence shown here is derived from an EMBL/GenBank/DDBJ whole genome shotgun (WGS) entry which is preliminary data.</text>
</comment>
<protein>
    <recommendedName>
        <fullName evidence="3">RRM domain-containing protein</fullName>
    </recommendedName>
</protein>
<evidence type="ECO:0000313" key="4">
    <source>
        <dbReference type="EMBL" id="KAJ3031787.1"/>
    </source>
</evidence>
<evidence type="ECO:0000259" key="3">
    <source>
        <dbReference type="PROSITE" id="PS50102"/>
    </source>
</evidence>
<gene>
    <name evidence="4" type="ORF">HK097_005409</name>
</gene>